<dbReference type="Proteomes" id="UP000291084">
    <property type="component" value="Chromosome 8"/>
</dbReference>
<dbReference type="InterPro" id="IPR036047">
    <property type="entry name" value="F-box-like_dom_sf"/>
</dbReference>
<dbReference type="PRINTS" id="PR00320">
    <property type="entry name" value="GPROTEINBRPT"/>
</dbReference>
<evidence type="ECO:0000313" key="6">
    <source>
        <dbReference type="EMBL" id="BAT96280.1"/>
    </source>
</evidence>
<dbReference type="PROSITE" id="PS50181">
    <property type="entry name" value="FBOX"/>
    <property type="match status" value="1"/>
</dbReference>
<feature type="repeat" description="WD" evidence="3">
    <location>
        <begin position="633"/>
        <end position="665"/>
    </location>
</feature>
<evidence type="ECO:0000256" key="2">
    <source>
        <dbReference type="ARBA" id="ARBA00022737"/>
    </source>
</evidence>
<dbReference type="SUPFAM" id="SSF50978">
    <property type="entry name" value="WD40 repeat-like"/>
    <property type="match status" value="1"/>
</dbReference>
<dbReference type="AlphaFoldDB" id="A0A0S3STW9"/>
<dbReference type="InterPro" id="IPR001680">
    <property type="entry name" value="WD40_rpt"/>
</dbReference>
<dbReference type="InterPro" id="IPR044716">
    <property type="entry name" value="LEUNIG-like"/>
</dbReference>
<dbReference type="InterPro" id="IPR020472">
    <property type="entry name" value="WD40_PAC1"/>
</dbReference>
<evidence type="ECO:0000256" key="4">
    <source>
        <dbReference type="SAM" id="MobiDB-lite"/>
    </source>
</evidence>
<feature type="repeat" description="WD" evidence="3">
    <location>
        <begin position="551"/>
        <end position="591"/>
    </location>
</feature>
<keyword evidence="1 3" id="KW-0853">WD repeat</keyword>
<gene>
    <name evidence="6" type="primary">Vigan.08G319400</name>
    <name evidence="6" type="ORF">VIGAN_08319400</name>
</gene>
<dbReference type="Gene3D" id="2.130.10.10">
    <property type="entry name" value="YVTN repeat-like/Quinoprotein amine dehydrogenase"/>
    <property type="match status" value="2"/>
</dbReference>
<dbReference type="SMART" id="SM00320">
    <property type="entry name" value="WD40"/>
    <property type="match status" value="7"/>
</dbReference>
<feature type="repeat" description="WD" evidence="3">
    <location>
        <begin position="384"/>
        <end position="425"/>
    </location>
</feature>
<dbReference type="Pfam" id="PF00400">
    <property type="entry name" value="WD40"/>
    <property type="match status" value="5"/>
</dbReference>
<dbReference type="InterPro" id="IPR001810">
    <property type="entry name" value="F-box_dom"/>
</dbReference>
<protein>
    <recommendedName>
        <fullName evidence="5">F-box domain-containing protein</fullName>
    </recommendedName>
</protein>
<proteinExistence type="predicted"/>
<keyword evidence="2" id="KW-0677">Repeat</keyword>
<feature type="repeat" description="WD" evidence="3">
    <location>
        <begin position="469"/>
        <end position="511"/>
    </location>
</feature>
<dbReference type="PANTHER" id="PTHR44376:SF9">
    <property type="entry name" value="TRANSCRIPTIONAL COREPRESSOR LEUNIG_HOMOLOG"/>
    <property type="match status" value="1"/>
</dbReference>
<evidence type="ECO:0000256" key="1">
    <source>
        <dbReference type="ARBA" id="ARBA00022574"/>
    </source>
</evidence>
<dbReference type="GO" id="GO:0003714">
    <property type="term" value="F:transcription corepressor activity"/>
    <property type="evidence" value="ECO:0007669"/>
    <property type="project" value="InterPro"/>
</dbReference>
<feature type="region of interest" description="Disordered" evidence="4">
    <location>
        <begin position="349"/>
        <end position="369"/>
    </location>
</feature>
<feature type="compositionally biased region" description="Basic and acidic residues" evidence="4">
    <location>
        <begin position="360"/>
        <end position="369"/>
    </location>
</feature>
<dbReference type="SMART" id="SM00256">
    <property type="entry name" value="FBOX"/>
    <property type="match status" value="1"/>
</dbReference>
<dbReference type="OrthoDB" id="1418242at2759"/>
<evidence type="ECO:0000259" key="5">
    <source>
        <dbReference type="PROSITE" id="PS50181"/>
    </source>
</evidence>
<dbReference type="PANTHER" id="PTHR44376">
    <property type="entry name" value="TRANSCRIPTIONAL REGULATOR OF FILAMENTOUS GROWTH FLO8"/>
    <property type="match status" value="1"/>
</dbReference>
<dbReference type="Pfam" id="PF00646">
    <property type="entry name" value="F-box"/>
    <property type="match status" value="1"/>
</dbReference>
<dbReference type="PROSITE" id="PS50294">
    <property type="entry name" value="WD_REPEATS_REGION"/>
    <property type="match status" value="2"/>
</dbReference>
<keyword evidence="7" id="KW-1185">Reference proteome</keyword>
<dbReference type="PROSITE" id="PS50082">
    <property type="entry name" value="WD_REPEATS_2"/>
    <property type="match status" value="5"/>
</dbReference>
<name>A0A0S3STW9_PHAAN</name>
<feature type="repeat" description="WD" evidence="3">
    <location>
        <begin position="426"/>
        <end position="458"/>
    </location>
</feature>
<dbReference type="InterPro" id="IPR036322">
    <property type="entry name" value="WD40_repeat_dom_sf"/>
</dbReference>
<evidence type="ECO:0000256" key="3">
    <source>
        <dbReference type="PROSITE-ProRule" id="PRU00221"/>
    </source>
</evidence>
<feature type="domain" description="F-box" evidence="5">
    <location>
        <begin position="11"/>
        <end position="57"/>
    </location>
</feature>
<organism evidence="6 7">
    <name type="scientific">Vigna angularis var. angularis</name>
    <dbReference type="NCBI Taxonomy" id="157739"/>
    <lineage>
        <taxon>Eukaryota</taxon>
        <taxon>Viridiplantae</taxon>
        <taxon>Streptophyta</taxon>
        <taxon>Embryophyta</taxon>
        <taxon>Tracheophyta</taxon>
        <taxon>Spermatophyta</taxon>
        <taxon>Magnoliopsida</taxon>
        <taxon>eudicotyledons</taxon>
        <taxon>Gunneridae</taxon>
        <taxon>Pentapetalae</taxon>
        <taxon>rosids</taxon>
        <taxon>fabids</taxon>
        <taxon>Fabales</taxon>
        <taxon>Fabaceae</taxon>
        <taxon>Papilionoideae</taxon>
        <taxon>50 kb inversion clade</taxon>
        <taxon>NPAAA clade</taxon>
        <taxon>indigoferoid/millettioid clade</taxon>
        <taxon>Phaseoleae</taxon>
        <taxon>Vigna</taxon>
    </lineage>
</organism>
<dbReference type="PROSITE" id="PS00678">
    <property type="entry name" value="WD_REPEATS_1"/>
    <property type="match status" value="1"/>
</dbReference>
<dbReference type="SUPFAM" id="SSF81383">
    <property type="entry name" value="F-box domain"/>
    <property type="match status" value="1"/>
</dbReference>
<dbReference type="EMBL" id="AP015041">
    <property type="protein sequence ID" value="BAT96280.1"/>
    <property type="molecule type" value="Genomic_DNA"/>
</dbReference>
<dbReference type="InterPro" id="IPR019775">
    <property type="entry name" value="WD40_repeat_CS"/>
</dbReference>
<dbReference type="InterPro" id="IPR015943">
    <property type="entry name" value="WD40/YVTN_repeat-like_dom_sf"/>
</dbReference>
<reference evidence="6 7" key="1">
    <citation type="journal article" date="2015" name="Sci. Rep.">
        <title>The power of single molecule real-time sequencing technology in the de novo assembly of a eukaryotic genome.</title>
        <authorList>
            <person name="Sakai H."/>
            <person name="Naito K."/>
            <person name="Ogiso-Tanaka E."/>
            <person name="Takahashi Y."/>
            <person name="Iseki K."/>
            <person name="Muto C."/>
            <person name="Satou K."/>
            <person name="Teruya K."/>
            <person name="Shiroma A."/>
            <person name="Shimoji M."/>
            <person name="Hirano T."/>
            <person name="Itoh T."/>
            <person name="Kaga A."/>
            <person name="Tomooka N."/>
        </authorList>
    </citation>
    <scope>NUCLEOTIDE SEQUENCE [LARGE SCALE GENOMIC DNA]</scope>
    <source>
        <strain evidence="7">cv. Shumari</strain>
    </source>
</reference>
<dbReference type="Gene3D" id="1.20.1280.50">
    <property type="match status" value="1"/>
</dbReference>
<dbReference type="CDD" id="cd00200">
    <property type="entry name" value="WD40"/>
    <property type="match status" value="1"/>
</dbReference>
<accession>A0A0S3STW9</accession>
<sequence length="665" mass="75626">MEKDSKVGPPPISLLDLPESTLDFILKFLSPIDLCTMSKVCVFLKGKCQSDEFWENHIKQKWGRVIGDAVYKEWKRHVAIAKDGVLLKNQHTNQTASMGSFSGVWPNLFLASYLEDFKVLNGQNSNNFMMSLYFSLENGSFWFPAEVYMDLVIYNALVSYDSQSNTFQARYQNRDWGFLGRNIQCAMVRAPSVDTPPYVIHLSHCLDTLKPDDRIEIQWRPDTHSPYDWWYAVIGHLDSCSRNCCQCHYSDTLILEFRQYPEESKDRRIKLCRKKNEEQGDEIIGYYGGIRKLEDEDEIQTWNGLFPLQVQLPDDLPNFDDIGLLEDDEESLSSQDDVEHFGDDGFLEDNVELFPPQDDGDGRNPSEHDTDAMKGFTFAEVGFMRKCNSKVVCCHFSSDGKLLASAGHDKKVVLWNMETLKTETTPEDHSLIITDVRFRPNSTQLATSSFDKTVRLWDAANPTFSLQAYSGHSSHVLSLDFHPRKNDFFCSCDDINEIRFWNISQYSSIRRFKGGSTQVRFQPRVGHLLAAASGSSVSLFDVETCRPMHTFQGHSADVSFVCWDPNGDYFASMSQECVKVWSIATGECIHELNSNGNMYHSCVFHPSYSTLLIIGGYESLELWNMAEDKLMTIPAHEGVISALAQSPVTGMVASASHDKSVKIWK</sequence>
<evidence type="ECO:0000313" key="7">
    <source>
        <dbReference type="Proteomes" id="UP000291084"/>
    </source>
</evidence>